<comment type="caution">
    <text evidence="2">The sequence shown here is derived from an EMBL/GenBank/DDBJ whole genome shotgun (WGS) entry which is preliminary data.</text>
</comment>
<organism evidence="2 3">
    <name type="scientific">Halomonas salifodinae</name>
    <dbReference type="NCBI Taxonomy" id="438745"/>
    <lineage>
        <taxon>Bacteria</taxon>
        <taxon>Pseudomonadati</taxon>
        <taxon>Pseudomonadota</taxon>
        <taxon>Gammaproteobacteria</taxon>
        <taxon>Oceanospirillales</taxon>
        <taxon>Halomonadaceae</taxon>
        <taxon>Halomonas</taxon>
    </lineage>
</organism>
<accession>A0ABW2F3E5</accession>
<keyword evidence="1" id="KW-0175">Coiled coil</keyword>
<dbReference type="EMBL" id="JBHSZP010000031">
    <property type="protein sequence ID" value="MFC7090986.1"/>
    <property type="molecule type" value="Genomic_DNA"/>
</dbReference>
<keyword evidence="3" id="KW-1185">Reference proteome</keyword>
<name>A0ABW2F3E5_9GAMM</name>
<protein>
    <recommendedName>
        <fullName evidence="4">Phage protein</fullName>
    </recommendedName>
</protein>
<dbReference type="Proteomes" id="UP001596411">
    <property type="component" value="Unassembled WGS sequence"/>
</dbReference>
<evidence type="ECO:0000313" key="3">
    <source>
        <dbReference type="Proteomes" id="UP001596411"/>
    </source>
</evidence>
<dbReference type="RefSeq" id="WP_346061887.1">
    <property type="nucleotide sequence ID" value="NZ_BAAADR010000005.1"/>
</dbReference>
<reference evidence="3" key="1">
    <citation type="journal article" date="2019" name="Int. J. Syst. Evol. Microbiol.">
        <title>The Global Catalogue of Microorganisms (GCM) 10K type strain sequencing project: providing services to taxonomists for standard genome sequencing and annotation.</title>
        <authorList>
            <consortium name="The Broad Institute Genomics Platform"/>
            <consortium name="The Broad Institute Genome Sequencing Center for Infectious Disease"/>
            <person name="Wu L."/>
            <person name="Ma J."/>
        </authorList>
    </citation>
    <scope>NUCLEOTIDE SEQUENCE [LARGE SCALE GENOMIC DNA]</scope>
    <source>
        <strain evidence="3">CGMCC 1.13666</strain>
    </source>
</reference>
<proteinExistence type="predicted"/>
<sequence length="854" mass="93966">MTANACIDAIQEAAQEAGRELGTEELTQIIEELEGRVSSLRAANEMLSLQDAALQAADELGNEIRLAAVIENRNAALNARRRAEVIGYIRGTWRDRYDLGLESFLVGTNVARAGARRSVAAEQKQLAHGYIAGFLNDIEQAGLTRILARGEMDSDITDALWRLGMDRPLDGLNKDAIEIARIMQRYQDAARVDANRAGAFIRKLPGYIVRQSHDPYKITRAGFVQWRDEILPLLDERTFAGVRDRDAMLLEVYNGLSSGVHLKAAPDTPSGFKGPRNLAKKVSQERTLHFRDGVAWDQYNRVYGTGSLRESFLGGLERMGDSTGIMRKLGTNPEANWNMILDDLQRDLASDNAALRQFQVDRNGMLANRLAEVDGTARMAVNNIAARVSSNVRAVQSMSKLGGALLSSFADLANNATELRYQGAGSVLTNMGRAIGDAASGGRRSAEQKEILAGLGVFFDNARGEVVSRFSANDTLGGKMSRAQRLFFKLNGLTWWTDTMRSSAALAMSHNLASQRGKGWSALNPDARRVLELFDFDARRWDMLRSTATREADGRDYMTVQGVDAIPRDQLEAYLSGQGRTASDAAVEELREELRGQLRSYITDRASYAAIEPDARTRAIMQQGTRPGTFVGELMRFMGQFKSFPIAVLQKTMGRELYGRGYTPAKYGSSFMPGRELVKALASGNGEMLGMAQLMLWMTLFGYGSMALKDMTKGRTPRPPEDPGTWMAAMMQGGALGIYGDFLLGESNRFGGGIVDTLAGPAIGEAASVVDVLQRIRDGDDAAASAFRVGLANTPFANLFYTRAAMDYLFLYSVQEAMNPGSLRRMERRIERENRQELLISPSRDHLDPLGISR</sequence>
<evidence type="ECO:0000256" key="1">
    <source>
        <dbReference type="SAM" id="Coils"/>
    </source>
</evidence>
<feature type="coiled-coil region" evidence="1">
    <location>
        <begin position="23"/>
        <end position="50"/>
    </location>
</feature>
<gene>
    <name evidence="2" type="ORF">ACFQH5_15655</name>
</gene>
<evidence type="ECO:0008006" key="4">
    <source>
        <dbReference type="Google" id="ProtNLM"/>
    </source>
</evidence>
<evidence type="ECO:0000313" key="2">
    <source>
        <dbReference type="EMBL" id="MFC7090986.1"/>
    </source>
</evidence>